<feature type="domain" description="HNH nuclease" evidence="1">
    <location>
        <begin position="23"/>
        <end position="72"/>
    </location>
</feature>
<name>C7XUT9_9LACO</name>
<dbReference type="HOGENOM" id="CLU_1265094_0_0_9"/>
<evidence type="ECO:0000259" key="1">
    <source>
        <dbReference type="SMART" id="SM00507"/>
    </source>
</evidence>
<organism evidence="2 3">
    <name type="scientific">Limosilactobacillus coleohominis 101-4-CHN</name>
    <dbReference type="NCBI Taxonomy" id="575594"/>
    <lineage>
        <taxon>Bacteria</taxon>
        <taxon>Bacillati</taxon>
        <taxon>Bacillota</taxon>
        <taxon>Bacilli</taxon>
        <taxon>Lactobacillales</taxon>
        <taxon>Lactobacillaceae</taxon>
        <taxon>Limosilactobacillus</taxon>
    </lineage>
</organism>
<keyword evidence="2" id="KW-0540">Nuclease</keyword>
<evidence type="ECO:0000313" key="2">
    <source>
        <dbReference type="EMBL" id="EEU31050.1"/>
    </source>
</evidence>
<dbReference type="SMART" id="SM00507">
    <property type="entry name" value="HNHc"/>
    <property type="match status" value="1"/>
</dbReference>
<keyword evidence="3" id="KW-1185">Reference proteome</keyword>
<reference evidence="2 3" key="1">
    <citation type="submission" date="2009-06" db="EMBL/GenBank/DDBJ databases">
        <title>The Genome Sequence of Lactobacillus coleohominis strain 101-4-CHN.</title>
        <authorList>
            <consortium name="The Broad Institute Genome Sequencing Platform"/>
            <person name="Ward D."/>
            <person name="Young S.K."/>
            <person name="Zeng Q."/>
            <person name="Koehrsen M."/>
            <person name="Alvarado L."/>
            <person name="Berlin A."/>
            <person name="Borenstein D."/>
            <person name="Chen Z."/>
            <person name="Engels R."/>
            <person name="Freedman E."/>
            <person name="Gellesch M."/>
            <person name="Goldberg J."/>
            <person name="Griggs A."/>
            <person name="Gujja S."/>
            <person name="Heiman D."/>
            <person name="Hepburn T."/>
            <person name="Howarth C."/>
            <person name="Jen D."/>
            <person name="Larson L."/>
            <person name="Lewis B."/>
            <person name="Mehta T."/>
            <person name="Park D."/>
            <person name="Pearson M."/>
            <person name="Roberts A."/>
            <person name="Saif S."/>
            <person name="Shea T."/>
            <person name="Shenoy N."/>
            <person name="Sisk P."/>
            <person name="Stolte C."/>
            <person name="Sykes S."/>
            <person name="Walk T."/>
            <person name="White J."/>
            <person name="Yandava C."/>
            <person name="Liu Y."/>
            <person name="Xu Q."/>
            <person name="Lander E."/>
            <person name="Nusbaum C."/>
            <person name="Galagan J."/>
            <person name="Birren B."/>
        </authorList>
    </citation>
    <scope>NUCLEOTIDE SEQUENCE [LARGE SCALE GENOMIC DNA]</scope>
    <source>
        <strain evidence="2 3">101-4-CHN</strain>
    </source>
</reference>
<dbReference type="AlphaFoldDB" id="C7XUT9"/>
<dbReference type="InterPro" id="IPR044925">
    <property type="entry name" value="His-Me_finger_sf"/>
</dbReference>
<keyword evidence="2" id="KW-0255">Endonuclease</keyword>
<proteinExistence type="predicted"/>
<accession>C7XUT9</accession>
<dbReference type="InterPro" id="IPR003615">
    <property type="entry name" value="HNH_nuc"/>
</dbReference>
<dbReference type="EMBL" id="GG698802">
    <property type="protein sequence ID" value="EEU31050.1"/>
    <property type="molecule type" value="Genomic_DNA"/>
</dbReference>
<dbReference type="SUPFAM" id="SSF54060">
    <property type="entry name" value="His-Me finger endonucleases"/>
    <property type="match status" value="1"/>
</dbReference>
<dbReference type="Gene3D" id="3.90.75.20">
    <property type="match status" value="1"/>
</dbReference>
<evidence type="ECO:0000313" key="3">
    <source>
        <dbReference type="Proteomes" id="UP000003987"/>
    </source>
</evidence>
<dbReference type="Pfam" id="PF13392">
    <property type="entry name" value="HNH_3"/>
    <property type="match status" value="1"/>
</dbReference>
<keyword evidence="2" id="KW-0378">Hydrolase</keyword>
<dbReference type="RefSeq" id="WP_006916235.1">
    <property type="nucleotide sequence ID" value="NZ_GG698802.1"/>
</dbReference>
<gene>
    <name evidence="2" type="ORF">HMPREF0501_00455</name>
</gene>
<dbReference type="GO" id="GO:0004519">
    <property type="term" value="F:endonuclease activity"/>
    <property type="evidence" value="ECO:0007669"/>
    <property type="project" value="UniProtKB-KW"/>
</dbReference>
<dbReference type="STRING" id="575594.HMPREF0501_00455"/>
<dbReference type="Proteomes" id="UP000003987">
    <property type="component" value="Unassembled WGS sequence"/>
</dbReference>
<sequence length="208" mass="25004">MSKTIVYDGYRFTKSEHHHYYRNTELGIDLHRYVWEKYNGPIPDGYEVHHKDRNTDNNDISNLECLSIHQHRMLHAKTMSVARKEQLRENMEENALPQAIKWHKSSEGRAWHKKQYQRTKDKLHKVRHFVCQQCGRKFSSMQSNARFCSNACKSKWRREHHLDDEERTCLCCGKKFTCNKYSKKKFCSRKCSARYNAEHKLNLPLSKR</sequence>
<protein>
    <submittedName>
        <fullName evidence="2">HNH endonuclease domain protein</fullName>
    </submittedName>
</protein>